<evidence type="ECO:0000256" key="1">
    <source>
        <dbReference type="SAM" id="MobiDB-lite"/>
    </source>
</evidence>
<comment type="caution">
    <text evidence="2">The sequence shown here is derived from an EMBL/GenBank/DDBJ whole genome shotgun (WGS) entry which is preliminary data.</text>
</comment>
<organism evidence="2 3">
    <name type="scientific">Cichlidogyrus casuarinus</name>
    <dbReference type="NCBI Taxonomy" id="1844966"/>
    <lineage>
        <taxon>Eukaryota</taxon>
        <taxon>Metazoa</taxon>
        <taxon>Spiralia</taxon>
        <taxon>Lophotrochozoa</taxon>
        <taxon>Platyhelminthes</taxon>
        <taxon>Monogenea</taxon>
        <taxon>Monopisthocotylea</taxon>
        <taxon>Dactylogyridea</taxon>
        <taxon>Ancyrocephalidae</taxon>
        <taxon>Cichlidogyrus</taxon>
    </lineage>
</organism>
<evidence type="ECO:0000313" key="2">
    <source>
        <dbReference type="EMBL" id="KAL3319091.1"/>
    </source>
</evidence>
<name>A0ABD2QJZ9_9PLAT</name>
<feature type="compositionally biased region" description="Basic residues" evidence="1">
    <location>
        <begin position="13"/>
        <end position="24"/>
    </location>
</feature>
<accession>A0ABD2QJZ9</accession>
<dbReference type="EMBL" id="JBJKFK010000171">
    <property type="protein sequence ID" value="KAL3319091.1"/>
    <property type="molecule type" value="Genomic_DNA"/>
</dbReference>
<protein>
    <submittedName>
        <fullName evidence="2">Uncharacterized protein</fullName>
    </submittedName>
</protein>
<proteinExistence type="predicted"/>
<feature type="region of interest" description="Disordered" evidence="1">
    <location>
        <begin position="1"/>
        <end position="24"/>
    </location>
</feature>
<keyword evidence="3" id="KW-1185">Reference proteome</keyword>
<evidence type="ECO:0000313" key="3">
    <source>
        <dbReference type="Proteomes" id="UP001626550"/>
    </source>
</evidence>
<dbReference type="AlphaFoldDB" id="A0ABD2QJZ9"/>
<reference evidence="2 3" key="1">
    <citation type="submission" date="2024-11" db="EMBL/GenBank/DDBJ databases">
        <title>Adaptive evolution of stress response genes in parasites aligns with host niche diversity.</title>
        <authorList>
            <person name="Hahn C."/>
            <person name="Resl P."/>
        </authorList>
    </citation>
    <scope>NUCLEOTIDE SEQUENCE [LARGE SCALE GENOMIC DNA]</scope>
    <source>
        <strain evidence="2">EGGRZ-B1_66</strain>
        <tissue evidence="2">Body</tissue>
    </source>
</reference>
<dbReference type="Proteomes" id="UP001626550">
    <property type="component" value="Unassembled WGS sequence"/>
</dbReference>
<sequence>MKHQQGGGQMTVLKKRKRSKKAAKKRRMILEMRRKAKQKALEENVEERNHRLTQLWDQPVEGLLSQLAQRILAANQLPVEERYLDDAETFQEEKPIFDAASTLDDSGQLHLAMVRVQSALHAKKPALAHYLASQMWRLWPESAPESLVDDENSIVASCRELGLGDTDICLCIALHKIHFADLMDIQEPVVDQSDEREDEEEEDELIARELADESDVETVTKETSVDLKTFYIRMASPKIVHAYT</sequence>
<gene>
    <name evidence="2" type="ORF">Ciccas_002240</name>
</gene>